<evidence type="ECO:0000313" key="3">
    <source>
        <dbReference type="Proteomes" id="UP000001868"/>
    </source>
</evidence>
<evidence type="ECO:0000256" key="1">
    <source>
        <dbReference type="SAM" id="MobiDB-lite"/>
    </source>
</evidence>
<name>B4R888_PHEZH</name>
<dbReference type="HOGENOM" id="CLU_105864_2_1_5"/>
<proteinExistence type="predicted"/>
<dbReference type="EMBL" id="CP000747">
    <property type="protein sequence ID" value="ACG79206.1"/>
    <property type="molecule type" value="Genomic_DNA"/>
</dbReference>
<sequence length="147" mass="16413">MELTGVTWIVTADARQARIFEERVRAGDVRELPDLRMAAAEREESHRHKVTVHNNGGSGRHGAGEHDPALETERRFMREVAEALEAGLRRKAYETLVLMAPPRALGLLRAELSPAVARAVEAADPHDRIHDHADAVREHLRDARARA</sequence>
<dbReference type="OrthoDB" id="9812459at2"/>
<evidence type="ECO:0008006" key="4">
    <source>
        <dbReference type="Google" id="ProtNLM"/>
    </source>
</evidence>
<dbReference type="AlphaFoldDB" id="B4R888"/>
<dbReference type="KEGG" id="pzu:PHZ_c2797"/>
<dbReference type="eggNOG" id="COG5622">
    <property type="taxonomic scope" value="Bacteria"/>
</dbReference>
<dbReference type="InterPro" id="IPR019291">
    <property type="entry name" value="Host_attachment_protein"/>
</dbReference>
<evidence type="ECO:0000313" key="2">
    <source>
        <dbReference type="EMBL" id="ACG79206.1"/>
    </source>
</evidence>
<gene>
    <name evidence="2" type="ordered locus">PHZ_c2797</name>
</gene>
<reference evidence="2 3" key="1">
    <citation type="journal article" date="2008" name="BMC Genomics">
        <title>Complete genome of Phenylobacterium zucineum - a novel facultative intracellular bacterium isolated from human erythroleukemia cell line K562.</title>
        <authorList>
            <person name="Luo Y."/>
            <person name="Xu X."/>
            <person name="Ding Z."/>
            <person name="Liu Z."/>
            <person name="Zhang B."/>
            <person name="Yan Z."/>
            <person name="Sun J."/>
            <person name="Hu S."/>
            <person name="Hu X."/>
        </authorList>
    </citation>
    <scope>NUCLEOTIDE SEQUENCE [LARGE SCALE GENOMIC DNA]</scope>
    <source>
        <strain evidence="2 3">HLK1</strain>
    </source>
</reference>
<feature type="region of interest" description="Disordered" evidence="1">
    <location>
        <begin position="41"/>
        <end position="66"/>
    </location>
</feature>
<dbReference type="STRING" id="450851.PHZ_c2797"/>
<organism evidence="2 3">
    <name type="scientific">Phenylobacterium zucineum (strain HLK1)</name>
    <dbReference type="NCBI Taxonomy" id="450851"/>
    <lineage>
        <taxon>Bacteria</taxon>
        <taxon>Pseudomonadati</taxon>
        <taxon>Pseudomonadota</taxon>
        <taxon>Alphaproteobacteria</taxon>
        <taxon>Caulobacterales</taxon>
        <taxon>Caulobacteraceae</taxon>
        <taxon>Phenylobacterium</taxon>
    </lineage>
</organism>
<protein>
    <recommendedName>
        <fullName evidence="4">Host attachment protein</fullName>
    </recommendedName>
</protein>
<accession>B4R888</accession>
<dbReference type="Pfam" id="PF10116">
    <property type="entry name" value="Host_attach"/>
    <property type="match status" value="1"/>
</dbReference>
<dbReference type="RefSeq" id="WP_012523344.1">
    <property type="nucleotide sequence ID" value="NC_011144.1"/>
</dbReference>
<keyword evidence="3" id="KW-1185">Reference proteome</keyword>
<dbReference type="Proteomes" id="UP000001868">
    <property type="component" value="Chromosome"/>
</dbReference>